<evidence type="ECO:0000256" key="9">
    <source>
        <dbReference type="ARBA" id="ARBA00038929"/>
    </source>
</evidence>
<evidence type="ECO:0000313" key="13">
    <source>
        <dbReference type="Proteomes" id="UP000078113"/>
    </source>
</evidence>
<dbReference type="Gene3D" id="3.20.20.80">
    <property type="entry name" value="Glycosidases"/>
    <property type="match status" value="1"/>
</dbReference>
<dbReference type="Proteomes" id="UP000078113">
    <property type="component" value="Unassembled WGS sequence"/>
</dbReference>
<reference evidence="12" key="2">
    <citation type="journal article" date="2019" name="IMA Fungus">
        <title>Genome sequencing and comparison of five Tilletia species to identify candidate genes for the detection of regulated species infecting wheat.</title>
        <authorList>
            <person name="Nguyen H.D.T."/>
            <person name="Sultana T."/>
            <person name="Kesanakurti P."/>
            <person name="Hambleton S."/>
        </authorList>
    </citation>
    <scope>NUCLEOTIDE SEQUENCE</scope>
    <source>
        <strain evidence="12">DAOMC 236422</strain>
    </source>
</reference>
<dbReference type="PANTHER" id="PTHR31297">
    <property type="entry name" value="GLUCAN ENDO-1,6-BETA-GLUCOSIDASE B"/>
    <property type="match status" value="1"/>
</dbReference>
<dbReference type="InterPro" id="IPR050386">
    <property type="entry name" value="Glycosyl_hydrolase_5"/>
</dbReference>
<proteinExistence type="inferred from homology"/>
<accession>A0A8X7N3U4</accession>
<evidence type="ECO:0000256" key="11">
    <source>
        <dbReference type="SAM" id="SignalP"/>
    </source>
</evidence>
<dbReference type="EMBL" id="LWDG02000400">
    <property type="protein sequence ID" value="KAE8265984.1"/>
    <property type="molecule type" value="Genomic_DNA"/>
</dbReference>
<dbReference type="AlphaFoldDB" id="A0A8X7N3U4"/>
<feature type="region of interest" description="Disordered" evidence="10">
    <location>
        <begin position="503"/>
        <end position="578"/>
    </location>
</feature>
<sequence length="637" mass="71754">MRWTSFAAAAATSFLIALSGVQVTDARLDARVSPSSLPHRSAIAARDSPEWQTRAAPLPEANFTLNGVPARGVNLGGWWVTESWMQPNLYRDAQLQNEAGNFSFISDEGEWMLSYANRSEAKEVLRQHYQTWITEKDFQEMKALGLNAIRLVIPYWTLEEGPPAYAANLTNTSIITTTNDTIVPEPFFYKGQRKYVRAALRWAKQYGLQVVLDLHTVPGSQNGFDNSGKAGRIDWDNNPDYYNRTLKCLVTMVDWYVNNPDPLYSGVVKAIGVMNEPRVGKRNTTISIDFLKQFYIDSYNVIRDRVSAAEGAKVMPTLMYSDGLIGAEDWLSWYKAMFSSGTFKRGTVIMDQHIYQAFQPLNKLNRTEHMSYTCGLPKTLARTQSVVPVVIGEMSMGLGGACGYYPTCWNHTMEDDVNRYNTPNGNLYFRKFWEAQQLAFESNAGGWFMWNWKTFSASQWSYRDSVAQGWIPRNLSERAFLPNATEITQGRCVSVLPNKNLTFATESAPPPPPPPSNSTNTTLSSSMLSTASTLAPSTLPTSSSVSLSTTTTTMTTTTATTTRTTVRATSKSHHNYEEDHYQEANLDEEGDVHYQKDHFNQKVDNDEKTDNHEEAYYNKKARIDNKKAHFDQEGNNN</sequence>
<dbReference type="GO" id="GO:0009986">
    <property type="term" value="C:cell surface"/>
    <property type="evidence" value="ECO:0007669"/>
    <property type="project" value="TreeGrafter"/>
</dbReference>
<gene>
    <name evidence="12" type="ORF">A4X09_0g6364</name>
</gene>
<feature type="compositionally biased region" description="Low complexity" evidence="10">
    <location>
        <begin position="517"/>
        <end position="569"/>
    </location>
</feature>
<feature type="signal peptide" evidence="11">
    <location>
        <begin position="1"/>
        <end position="26"/>
    </location>
</feature>
<dbReference type="GO" id="GO:0009251">
    <property type="term" value="P:glucan catabolic process"/>
    <property type="evidence" value="ECO:0007669"/>
    <property type="project" value="TreeGrafter"/>
</dbReference>
<keyword evidence="4 11" id="KW-0732">Signal</keyword>
<evidence type="ECO:0000256" key="8">
    <source>
        <dbReference type="ARBA" id="ARBA00036824"/>
    </source>
</evidence>
<comment type="caution">
    <text evidence="12">The sequence shown here is derived from an EMBL/GenBank/DDBJ whole genome shotgun (WGS) entry which is preliminary data.</text>
</comment>
<evidence type="ECO:0000256" key="6">
    <source>
        <dbReference type="ARBA" id="ARBA00023295"/>
    </source>
</evidence>
<comment type="similarity">
    <text evidence="2">Belongs to the glycosyl hydrolase 5 (cellulase A) family.</text>
</comment>
<evidence type="ECO:0000313" key="12">
    <source>
        <dbReference type="EMBL" id="KAE8265984.1"/>
    </source>
</evidence>
<feature type="region of interest" description="Disordered" evidence="10">
    <location>
        <begin position="600"/>
        <end position="637"/>
    </location>
</feature>
<dbReference type="GO" id="GO:0071555">
    <property type="term" value="P:cell wall organization"/>
    <property type="evidence" value="ECO:0007669"/>
    <property type="project" value="UniProtKB-KW"/>
</dbReference>
<keyword evidence="6" id="KW-0326">Glycosidase</keyword>
<organism evidence="12 13">
    <name type="scientific">Tilletia walkeri</name>
    <dbReference type="NCBI Taxonomy" id="117179"/>
    <lineage>
        <taxon>Eukaryota</taxon>
        <taxon>Fungi</taxon>
        <taxon>Dikarya</taxon>
        <taxon>Basidiomycota</taxon>
        <taxon>Ustilaginomycotina</taxon>
        <taxon>Exobasidiomycetes</taxon>
        <taxon>Tilletiales</taxon>
        <taxon>Tilletiaceae</taxon>
        <taxon>Tilletia</taxon>
    </lineage>
</organism>
<evidence type="ECO:0000256" key="7">
    <source>
        <dbReference type="ARBA" id="ARBA00023316"/>
    </source>
</evidence>
<dbReference type="SUPFAM" id="SSF51445">
    <property type="entry name" value="(Trans)glycosidases"/>
    <property type="match status" value="1"/>
</dbReference>
<feature type="chain" id="PRO_5036501570" description="glucan 1,3-beta-glucosidase" evidence="11">
    <location>
        <begin position="27"/>
        <end position="637"/>
    </location>
</feature>
<dbReference type="GO" id="GO:0005576">
    <property type="term" value="C:extracellular region"/>
    <property type="evidence" value="ECO:0007669"/>
    <property type="project" value="UniProtKB-SubCell"/>
</dbReference>
<evidence type="ECO:0000256" key="3">
    <source>
        <dbReference type="ARBA" id="ARBA00022525"/>
    </source>
</evidence>
<dbReference type="EC" id="3.2.1.58" evidence="9"/>
<evidence type="ECO:0000256" key="5">
    <source>
        <dbReference type="ARBA" id="ARBA00022801"/>
    </source>
</evidence>
<comment type="subcellular location">
    <subcellularLocation>
        <location evidence="1">Secreted</location>
    </subcellularLocation>
</comment>
<dbReference type="InterPro" id="IPR017853">
    <property type="entry name" value="GH"/>
</dbReference>
<keyword evidence="7" id="KW-0961">Cell wall biogenesis/degradation</keyword>
<keyword evidence="3" id="KW-0964">Secreted</keyword>
<keyword evidence="13" id="KW-1185">Reference proteome</keyword>
<evidence type="ECO:0000256" key="1">
    <source>
        <dbReference type="ARBA" id="ARBA00004613"/>
    </source>
</evidence>
<keyword evidence="5" id="KW-0378">Hydrolase</keyword>
<name>A0A8X7N3U4_9BASI</name>
<dbReference type="PANTHER" id="PTHR31297:SF1">
    <property type="entry name" value="GLUCAN 1,3-BETA-GLUCOSIDASE I_II-RELATED"/>
    <property type="match status" value="1"/>
</dbReference>
<dbReference type="GO" id="GO:0004338">
    <property type="term" value="F:glucan exo-1,3-beta-glucosidase activity"/>
    <property type="evidence" value="ECO:0007669"/>
    <property type="project" value="UniProtKB-EC"/>
</dbReference>
<comment type="catalytic activity">
    <reaction evidence="8">
        <text>Successive hydrolysis of beta-D-glucose units from the non-reducing ends of (1-&gt;3)-beta-D-glucans, releasing alpha-glucose.</text>
        <dbReference type="EC" id="3.2.1.58"/>
    </reaction>
</comment>
<reference evidence="12" key="1">
    <citation type="submission" date="2016-04" db="EMBL/GenBank/DDBJ databases">
        <authorList>
            <person name="Nguyen H.D."/>
            <person name="Samba Siva P."/>
            <person name="Cullis J."/>
            <person name="Levesque C.A."/>
            <person name="Hambleton S."/>
        </authorList>
    </citation>
    <scope>NUCLEOTIDE SEQUENCE</scope>
    <source>
        <strain evidence="12">DAOMC 236422</strain>
    </source>
</reference>
<evidence type="ECO:0000256" key="10">
    <source>
        <dbReference type="SAM" id="MobiDB-lite"/>
    </source>
</evidence>
<evidence type="ECO:0000256" key="4">
    <source>
        <dbReference type="ARBA" id="ARBA00022729"/>
    </source>
</evidence>
<protein>
    <recommendedName>
        <fullName evidence="9">glucan 1,3-beta-glucosidase</fullName>
        <ecNumber evidence="9">3.2.1.58</ecNumber>
    </recommendedName>
</protein>
<evidence type="ECO:0000256" key="2">
    <source>
        <dbReference type="ARBA" id="ARBA00005641"/>
    </source>
</evidence>